<evidence type="ECO:0000313" key="2">
    <source>
        <dbReference type="Proteomes" id="UP001234297"/>
    </source>
</evidence>
<evidence type="ECO:0000313" key="1">
    <source>
        <dbReference type="EMBL" id="KAJ8646941.1"/>
    </source>
</evidence>
<proteinExistence type="predicted"/>
<keyword evidence="2" id="KW-1185">Reference proteome</keyword>
<dbReference type="Proteomes" id="UP001234297">
    <property type="component" value="Chromosome 2"/>
</dbReference>
<organism evidence="1 2">
    <name type="scientific">Persea americana</name>
    <name type="common">Avocado</name>
    <dbReference type="NCBI Taxonomy" id="3435"/>
    <lineage>
        <taxon>Eukaryota</taxon>
        <taxon>Viridiplantae</taxon>
        <taxon>Streptophyta</taxon>
        <taxon>Embryophyta</taxon>
        <taxon>Tracheophyta</taxon>
        <taxon>Spermatophyta</taxon>
        <taxon>Magnoliopsida</taxon>
        <taxon>Magnoliidae</taxon>
        <taxon>Laurales</taxon>
        <taxon>Lauraceae</taxon>
        <taxon>Persea</taxon>
    </lineage>
</organism>
<dbReference type="EMBL" id="CM056810">
    <property type="protein sequence ID" value="KAJ8646941.1"/>
    <property type="molecule type" value="Genomic_DNA"/>
</dbReference>
<comment type="caution">
    <text evidence="1">The sequence shown here is derived from an EMBL/GenBank/DDBJ whole genome shotgun (WGS) entry which is preliminary data.</text>
</comment>
<sequence>MKSTSYLLMALALPALCKIVTSYKVHTRIVNRLGGGNSINVHCKSGNDDLGLNTVEDGGEYWFRFHINFTGTTLFCCTVSSKFGRIDFDAFDTLRDWFRCDPECSWVITKQGLKGYNLHFSNWDIKRPWL</sequence>
<name>A0ACC2MND3_PERAE</name>
<protein>
    <submittedName>
        <fullName evidence="1">Uncharacterized protein</fullName>
    </submittedName>
</protein>
<accession>A0ACC2MND3</accession>
<gene>
    <name evidence="1" type="ORF">MRB53_008689</name>
</gene>
<reference evidence="1 2" key="1">
    <citation type="journal article" date="2022" name="Hortic Res">
        <title>A haplotype resolved chromosomal level avocado genome allows analysis of novel avocado genes.</title>
        <authorList>
            <person name="Nath O."/>
            <person name="Fletcher S.J."/>
            <person name="Hayward A."/>
            <person name="Shaw L.M."/>
            <person name="Masouleh A.K."/>
            <person name="Furtado A."/>
            <person name="Henry R.J."/>
            <person name="Mitter N."/>
        </authorList>
    </citation>
    <scope>NUCLEOTIDE SEQUENCE [LARGE SCALE GENOMIC DNA]</scope>
    <source>
        <strain evidence="2">cv. Hass</strain>
    </source>
</reference>